<keyword evidence="2" id="KW-0150">Chloroplast</keyword>
<feature type="compositionally biased region" description="Basic residues" evidence="1">
    <location>
        <begin position="50"/>
        <end position="62"/>
    </location>
</feature>
<evidence type="ECO:0000256" key="1">
    <source>
        <dbReference type="SAM" id="MobiDB-lite"/>
    </source>
</evidence>
<feature type="compositionally biased region" description="Basic and acidic residues" evidence="1">
    <location>
        <begin position="120"/>
        <end position="129"/>
    </location>
</feature>
<evidence type="ECO:0000313" key="2">
    <source>
        <dbReference type="EMBL" id="AWI68339.1"/>
    </source>
</evidence>
<organism evidence="2">
    <name type="scientific">Pediastrum duplex</name>
    <name type="common">Green alga</name>
    <dbReference type="NCBI Taxonomy" id="3105"/>
    <lineage>
        <taxon>Eukaryota</taxon>
        <taxon>Viridiplantae</taxon>
        <taxon>Chlorophyta</taxon>
        <taxon>core chlorophytes</taxon>
        <taxon>Chlorophyceae</taxon>
        <taxon>CS clade</taxon>
        <taxon>Sphaeropleales</taxon>
        <taxon>Hydrodictyaceae</taxon>
        <taxon>Pediastrum</taxon>
    </lineage>
</organism>
<reference evidence="2" key="1">
    <citation type="journal article" date="2018" name="Am. J. Bot.">
        <title>Organellar phylogenomics inform systematics in the green algal family Hydrodictyaceae (Chlorophyceae) and provide clues to the complex evolutionary history of plastid genomes in the green algal tree of life.</title>
        <authorList>
            <person name="McManus H.A."/>
            <person name="Fucikova K."/>
            <person name="Lewis P.O."/>
            <person name="Lewis L.A."/>
            <person name="Karol K.G."/>
        </authorList>
    </citation>
    <scope>NUCLEOTIDE SEQUENCE</scope>
</reference>
<name>A0A2U8GI61_PEDDU</name>
<dbReference type="AlphaFoldDB" id="A0A2U8GI61"/>
<feature type="compositionally biased region" description="Basic and acidic residues" evidence="1">
    <location>
        <begin position="80"/>
        <end position="112"/>
    </location>
</feature>
<proteinExistence type="predicted"/>
<feature type="region of interest" description="Disordered" evidence="1">
    <location>
        <begin position="42"/>
        <end position="63"/>
    </location>
</feature>
<dbReference type="EMBL" id="MF276979">
    <property type="protein sequence ID" value="AWI68339.1"/>
    <property type="molecule type" value="Genomic_DNA"/>
</dbReference>
<feature type="region of interest" description="Disordered" evidence="1">
    <location>
        <begin position="80"/>
        <end position="129"/>
    </location>
</feature>
<sequence>MRVFASSSFVSVRSSPSLRFAKRRADARRRSEGFFRFFGFGSQSEEPKNRSKRLCNQRKKPSAMRLGRASVALPLRKRFGEAEEAHRGAPRRTEAPSEDARLRKQRYEEAKQKMCRNTSRRSEAKTKEQNKRKLITSWFCEANFELKIPKAQ</sequence>
<protein>
    <submittedName>
        <fullName evidence="2">Uncharacterized protein</fullName>
    </submittedName>
</protein>
<accession>A0A2U8GI61</accession>
<geneLocation type="chloroplast" evidence="2"/>
<keyword evidence="2" id="KW-0934">Plastid</keyword>